<evidence type="ECO:0000313" key="1">
    <source>
        <dbReference type="EMBL" id="KAK2164317.1"/>
    </source>
</evidence>
<dbReference type="Proteomes" id="UP001209878">
    <property type="component" value="Unassembled WGS sequence"/>
</dbReference>
<name>A0AAD9NBM2_RIDPI</name>
<evidence type="ECO:0000313" key="2">
    <source>
        <dbReference type="Proteomes" id="UP001209878"/>
    </source>
</evidence>
<gene>
    <name evidence="1" type="ORF">NP493_1421g01024</name>
</gene>
<sequence length="107" mass="11753">MNSSVEAGPPGNLMLKTKYATNSMLTPTAMSSMWLATTCLSRTSIIRFTVNRDSPAMALTQLNTDVALTDIRVTKRLRRDGVFLHHNGGGQWADVDDISRRSLIQTG</sequence>
<comment type="caution">
    <text evidence="1">The sequence shown here is derived from an EMBL/GenBank/DDBJ whole genome shotgun (WGS) entry which is preliminary data.</text>
</comment>
<keyword evidence="2" id="KW-1185">Reference proteome</keyword>
<organism evidence="1 2">
    <name type="scientific">Ridgeia piscesae</name>
    <name type="common">Tubeworm</name>
    <dbReference type="NCBI Taxonomy" id="27915"/>
    <lineage>
        <taxon>Eukaryota</taxon>
        <taxon>Metazoa</taxon>
        <taxon>Spiralia</taxon>
        <taxon>Lophotrochozoa</taxon>
        <taxon>Annelida</taxon>
        <taxon>Polychaeta</taxon>
        <taxon>Sedentaria</taxon>
        <taxon>Canalipalpata</taxon>
        <taxon>Sabellida</taxon>
        <taxon>Siboglinidae</taxon>
        <taxon>Ridgeia</taxon>
    </lineage>
</organism>
<dbReference type="AlphaFoldDB" id="A0AAD9NBM2"/>
<dbReference type="EMBL" id="JAODUO010001422">
    <property type="protein sequence ID" value="KAK2164317.1"/>
    <property type="molecule type" value="Genomic_DNA"/>
</dbReference>
<proteinExistence type="predicted"/>
<protein>
    <submittedName>
        <fullName evidence="1">Uncharacterized protein</fullName>
    </submittedName>
</protein>
<reference evidence="1" key="1">
    <citation type="journal article" date="2023" name="Mol. Biol. Evol.">
        <title>Third-Generation Sequencing Reveals the Adaptive Role of the Epigenome in Three Deep-Sea Polychaetes.</title>
        <authorList>
            <person name="Perez M."/>
            <person name="Aroh O."/>
            <person name="Sun Y."/>
            <person name="Lan Y."/>
            <person name="Juniper S.K."/>
            <person name="Young C.R."/>
            <person name="Angers B."/>
            <person name="Qian P.Y."/>
        </authorList>
    </citation>
    <scope>NUCLEOTIDE SEQUENCE</scope>
    <source>
        <strain evidence="1">R07B-5</strain>
    </source>
</reference>
<accession>A0AAD9NBM2</accession>